<sequence>MCFLIQNFRLKFTEDLVKFSSMVSLFKFFCRQPILTGKQWWYFPHLKLEVFHIQQAYKVKLISRYKNTMVVVPTFEDGTIIHKDYVSKKYQTLHIHHKISVFCCIGKVSDTTHTPQNICVLVSFNYLSNIASHFMNGFILNAHICNSCLL</sequence>
<proteinExistence type="predicted"/>
<reference evidence="1" key="1">
    <citation type="journal article" date="2023" name="GigaByte">
        <title>Genome assembly of the bearded iris, Iris pallida Lam.</title>
        <authorList>
            <person name="Bruccoleri R.E."/>
            <person name="Oakeley E.J."/>
            <person name="Faust A.M.E."/>
            <person name="Altorfer M."/>
            <person name="Dessus-Babus S."/>
            <person name="Burckhardt D."/>
            <person name="Oertli M."/>
            <person name="Naumann U."/>
            <person name="Petersen F."/>
            <person name="Wong J."/>
        </authorList>
    </citation>
    <scope>NUCLEOTIDE SEQUENCE</scope>
    <source>
        <strain evidence="1">GSM-AAB239-AS_SAM_17_03QT</strain>
    </source>
</reference>
<dbReference type="Proteomes" id="UP001140949">
    <property type="component" value="Unassembled WGS sequence"/>
</dbReference>
<gene>
    <name evidence="1" type="ORF">M6B38_360620</name>
</gene>
<organism evidence="1 2">
    <name type="scientific">Iris pallida</name>
    <name type="common">Sweet iris</name>
    <dbReference type="NCBI Taxonomy" id="29817"/>
    <lineage>
        <taxon>Eukaryota</taxon>
        <taxon>Viridiplantae</taxon>
        <taxon>Streptophyta</taxon>
        <taxon>Embryophyta</taxon>
        <taxon>Tracheophyta</taxon>
        <taxon>Spermatophyta</taxon>
        <taxon>Magnoliopsida</taxon>
        <taxon>Liliopsida</taxon>
        <taxon>Asparagales</taxon>
        <taxon>Iridaceae</taxon>
        <taxon>Iridoideae</taxon>
        <taxon>Irideae</taxon>
        <taxon>Iris</taxon>
    </lineage>
</organism>
<accession>A0AAX6GJ45</accession>
<dbReference type="EMBL" id="JANAVB010018996">
    <property type="protein sequence ID" value="KAJ6828730.1"/>
    <property type="molecule type" value="Genomic_DNA"/>
</dbReference>
<evidence type="ECO:0000313" key="2">
    <source>
        <dbReference type="Proteomes" id="UP001140949"/>
    </source>
</evidence>
<keyword evidence="2" id="KW-1185">Reference proteome</keyword>
<dbReference type="AlphaFoldDB" id="A0AAX6GJ45"/>
<protein>
    <submittedName>
        <fullName evidence="1">Structural maintenance of chromosomes protein 4</fullName>
    </submittedName>
</protein>
<reference evidence="1" key="2">
    <citation type="submission" date="2023-04" db="EMBL/GenBank/DDBJ databases">
        <authorList>
            <person name="Bruccoleri R.E."/>
            <person name="Oakeley E.J."/>
            <person name="Faust A.-M."/>
            <person name="Dessus-Babus S."/>
            <person name="Altorfer M."/>
            <person name="Burckhardt D."/>
            <person name="Oertli M."/>
            <person name="Naumann U."/>
            <person name="Petersen F."/>
            <person name="Wong J."/>
        </authorList>
    </citation>
    <scope>NUCLEOTIDE SEQUENCE</scope>
    <source>
        <strain evidence="1">GSM-AAB239-AS_SAM_17_03QT</strain>
        <tissue evidence="1">Leaf</tissue>
    </source>
</reference>
<name>A0AAX6GJ45_IRIPA</name>
<evidence type="ECO:0000313" key="1">
    <source>
        <dbReference type="EMBL" id="KAJ6828730.1"/>
    </source>
</evidence>
<comment type="caution">
    <text evidence="1">The sequence shown here is derived from an EMBL/GenBank/DDBJ whole genome shotgun (WGS) entry which is preliminary data.</text>
</comment>